<feature type="region of interest" description="Disordered" evidence="7">
    <location>
        <begin position="220"/>
        <end position="249"/>
    </location>
</feature>
<dbReference type="GO" id="GO:0000472">
    <property type="term" value="P:endonucleolytic cleavage to generate mature 5'-end of SSU-rRNA from (SSU-rRNA, 5.8S rRNA, LSU-rRNA)"/>
    <property type="evidence" value="ECO:0007669"/>
    <property type="project" value="TreeGrafter"/>
</dbReference>
<protein>
    <recommendedName>
        <fullName evidence="3">Activator of basal transcription 1</fullName>
    </recommendedName>
</protein>
<proteinExistence type="inferred from homology"/>
<accession>A0A815FS11</accession>
<dbReference type="CDD" id="cd12263">
    <property type="entry name" value="RRM_ABT1_like"/>
    <property type="match status" value="1"/>
</dbReference>
<dbReference type="AlphaFoldDB" id="A0A815FS11"/>
<dbReference type="GO" id="GO:0000447">
    <property type="term" value="P:endonucleolytic cleavage in ITS1 to separate SSU-rRNA from 5.8S rRNA and LSU-rRNA from tricistronic rRNA transcript (SSU-rRNA, 5.8S rRNA, LSU-rRNA)"/>
    <property type="evidence" value="ECO:0007669"/>
    <property type="project" value="TreeGrafter"/>
</dbReference>
<dbReference type="PANTHER" id="PTHR12311">
    <property type="entry name" value="ACTIVATOR OF BASAL TRANSCRIPTION 1"/>
    <property type="match status" value="1"/>
</dbReference>
<feature type="compositionally biased region" description="Acidic residues" evidence="7">
    <location>
        <begin position="11"/>
        <end position="25"/>
    </location>
</feature>
<evidence type="ECO:0000313" key="10">
    <source>
        <dbReference type="Proteomes" id="UP000663870"/>
    </source>
</evidence>
<keyword evidence="10" id="KW-1185">Reference proteome</keyword>
<organism evidence="9 10">
    <name type="scientific">Rotaria sordida</name>
    <dbReference type="NCBI Taxonomy" id="392033"/>
    <lineage>
        <taxon>Eukaryota</taxon>
        <taxon>Metazoa</taxon>
        <taxon>Spiralia</taxon>
        <taxon>Gnathifera</taxon>
        <taxon>Rotifera</taxon>
        <taxon>Eurotatoria</taxon>
        <taxon>Bdelloidea</taxon>
        <taxon>Philodinida</taxon>
        <taxon>Philodinidae</taxon>
        <taxon>Rotaria</taxon>
    </lineage>
</organism>
<comment type="similarity">
    <text evidence="2">Belongs to the ESF2/ABP1 family.</text>
</comment>
<dbReference type="InterPro" id="IPR012677">
    <property type="entry name" value="Nucleotide-bd_a/b_plait_sf"/>
</dbReference>
<keyword evidence="5" id="KW-0539">Nucleus</keyword>
<feature type="region of interest" description="Disordered" evidence="7">
    <location>
        <begin position="1"/>
        <end position="43"/>
    </location>
</feature>
<dbReference type="Gene3D" id="3.30.70.330">
    <property type="match status" value="1"/>
</dbReference>
<evidence type="ECO:0000313" key="9">
    <source>
        <dbReference type="EMBL" id="CAF1327766.1"/>
    </source>
</evidence>
<evidence type="ECO:0000256" key="7">
    <source>
        <dbReference type="SAM" id="MobiDB-lite"/>
    </source>
</evidence>
<keyword evidence="4 6" id="KW-0694">RNA-binding</keyword>
<dbReference type="GO" id="GO:0005730">
    <property type="term" value="C:nucleolus"/>
    <property type="evidence" value="ECO:0007669"/>
    <property type="project" value="UniProtKB-SubCell"/>
</dbReference>
<comment type="caution">
    <text evidence="9">The sequence shown here is derived from an EMBL/GenBank/DDBJ whole genome shotgun (WGS) entry which is preliminary data.</text>
</comment>
<dbReference type="GO" id="GO:0034462">
    <property type="term" value="P:small-subunit processome assembly"/>
    <property type="evidence" value="ECO:0007669"/>
    <property type="project" value="TreeGrafter"/>
</dbReference>
<evidence type="ECO:0000259" key="8">
    <source>
        <dbReference type="PROSITE" id="PS50102"/>
    </source>
</evidence>
<comment type="subcellular location">
    <subcellularLocation>
        <location evidence="1">Nucleus</location>
        <location evidence="1">Nucleolus</location>
    </subcellularLocation>
</comment>
<dbReference type="InterPro" id="IPR039119">
    <property type="entry name" value="ABT1/Esf2"/>
</dbReference>
<dbReference type="PROSITE" id="PS50102">
    <property type="entry name" value="RRM"/>
    <property type="match status" value="1"/>
</dbReference>
<dbReference type="PANTHER" id="PTHR12311:SF7">
    <property type="entry name" value="ACTIVATOR OF BASAL TRANSCRIPTION 1"/>
    <property type="match status" value="1"/>
</dbReference>
<sequence>MSKKRKISSSENDEPEEEEEEEEEQPTSSIDQSEANDKIVRISETKKKPIPGVIYLSRIPNKMNVTIIRSYFDQYGQTGRIYLQLSKNEGKHKRERGPKYTEGWIEFKSKRDAKLIAKQLNNQQVGGRRRTPWYDDIWNIKYLSKFRWTHLHERFQYENEVRKKRLRQEVLQAKREANLYIENVEKGHKLRKLEKKMKTSSEDLNIREWHYDQQDPYEAAKQRKIKKKDQQQQQSTGLTENLLKQIFPS</sequence>
<feature type="domain" description="RRM" evidence="8">
    <location>
        <begin position="52"/>
        <end position="129"/>
    </location>
</feature>
<evidence type="ECO:0000256" key="2">
    <source>
        <dbReference type="ARBA" id="ARBA00005819"/>
    </source>
</evidence>
<evidence type="ECO:0000256" key="6">
    <source>
        <dbReference type="PROSITE-ProRule" id="PRU00176"/>
    </source>
</evidence>
<dbReference type="GO" id="GO:0003723">
    <property type="term" value="F:RNA binding"/>
    <property type="evidence" value="ECO:0007669"/>
    <property type="project" value="UniProtKB-UniRule"/>
</dbReference>
<dbReference type="SUPFAM" id="SSF54928">
    <property type="entry name" value="RNA-binding domain, RBD"/>
    <property type="match status" value="1"/>
</dbReference>
<dbReference type="GO" id="GO:0000480">
    <property type="term" value="P:endonucleolytic cleavage in 5'-ETS of tricistronic rRNA transcript (SSU-rRNA, 5.8S rRNA, LSU-rRNA)"/>
    <property type="evidence" value="ECO:0007669"/>
    <property type="project" value="TreeGrafter"/>
</dbReference>
<dbReference type="InterPro" id="IPR034353">
    <property type="entry name" value="ABT1/ESF2_RRM"/>
</dbReference>
<gene>
    <name evidence="9" type="ORF">JXQ802_LOCUS30895</name>
</gene>
<dbReference type="InterPro" id="IPR035979">
    <property type="entry name" value="RBD_domain_sf"/>
</dbReference>
<evidence type="ECO:0000256" key="1">
    <source>
        <dbReference type="ARBA" id="ARBA00004604"/>
    </source>
</evidence>
<evidence type="ECO:0000256" key="4">
    <source>
        <dbReference type="ARBA" id="ARBA00022884"/>
    </source>
</evidence>
<dbReference type="EMBL" id="CAJNOL010001277">
    <property type="protein sequence ID" value="CAF1327766.1"/>
    <property type="molecule type" value="Genomic_DNA"/>
</dbReference>
<reference evidence="9" key="1">
    <citation type="submission" date="2021-02" db="EMBL/GenBank/DDBJ databases">
        <authorList>
            <person name="Nowell W R."/>
        </authorList>
    </citation>
    <scope>NUCLEOTIDE SEQUENCE</scope>
</reference>
<name>A0A815FS11_9BILA</name>
<evidence type="ECO:0000256" key="3">
    <source>
        <dbReference type="ARBA" id="ARBA00020737"/>
    </source>
</evidence>
<evidence type="ECO:0000256" key="5">
    <source>
        <dbReference type="ARBA" id="ARBA00023242"/>
    </source>
</evidence>
<dbReference type="InterPro" id="IPR000504">
    <property type="entry name" value="RRM_dom"/>
</dbReference>
<dbReference type="Proteomes" id="UP000663870">
    <property type="component" value="Unassembled WGS sequence"/>
</dbReference>